<dbReference type="PANTHER" id="PTHR42723:SF1">
    <property type="entry name" value="CHLOROPHYLL SYNTHASE, CHLOROPLASTIC"/>
    <property type="match status" value="1"/>
</dbReference>
<comment type="subcellular location">
    <subcellularLocation>
        <location evidence="1">Membrane</location>
        <topology evidence="1">Multi-pass membrane protein</topology>
    </subcellularLocation>
</comment>
<dbReference type="InterPro" id="IPR050475">
    <property type="entry name" value="Prenyltransferase_related"/>
</dbReference>
<evidence type="ECO:0000313" key="5">
    <source>
        <dbReference type="EMBL" id="GAA5145537.1"/>
    </source>
</evidence>
<dbReference type="EMBL" id="BAABKG010000002">
    <property type="protein sequence ID" value="GAA5145537.1"/>
    <property type="molecule type" value="Genomic_DNA"/>
</dbReference>
<evidence type="ECO:0000256" key="2">
    <source>
        <dbReference type="ARBA" id="ARBA00022692"/>
    </source>
</evidence>
<name>A0ABP9PF01_9ACTN</name>
<evidence type="ECO:0000256" key="4">
    <source>
        <dbReference type="ARBA" id="ARBA00023136"/>
    </source>
</evidence>
<sequence length="298" mass="28768">MTSSGGSAGLATLAELVRLPAALTVPGDTLAGAASGGALDGSLQGALRSAALMPVASVCLYWSGMALNDWADRDLDAVERPERPIPSGRISPRAALAVAGGLSAAGLAAAHVAGGAPAVRTAALLTATVWAYDLVLKNGPAGPVAMAAARGLDVVLGAGGSPRAAAAPAVLMAGHTAAVTALSRGEVHGAAPATARGALARHVVTAVAAGLRGRTGRRPALLPAALAGAYALAVGRAQARAVRDPAAGPVRAATGAGIKGMVPLQASLVAGSGSPRTAIALLAAGPLAQAAFKRISFT</sequence>
<accession>A0ABP9PF01</accession>
<dbReference type="CDD" id="cd13964">
    <property type="entry name" value="PT_UbiA_1"/>
    <property type="match status" value="1"/>
</dbReference>
<dbReference type="Proteomes" id="UP001500221">
    <property type="component" value="Unassembled WGS sequence"/>
</dbReference>
<evidence type="ECO:0000313" key="6">
    <source>
        <dbReference type="Proteomes" id="UP001500221"/>
    </source>
</evidence>
<dbReference type="NCBIfam" id="NF045897">
    <property type="entry name" value="SCO3242_trans"/>
    <property type="match status" value="1"/>
</dbReference>
<comment type="caution">
    <text evidence="5">The sequence shown here is derived from an EMBL/GenBank/DDBJ whole genome shotgun (WGS) entry which is preliminary data.</text>
</comment>
<dbReference type="Gene3D" id="1.10.357.140">
    <property type="entry name" value="UbiA prenyltransferase"/>
    <property type="match status" value="1"/>
</dbReference>
<evidence type="ECO:0000256" key="3">
    <source>
        <dbReference type="ARBA" id="ARBA00022989"/>
    </source>
</evidence>
<dbReference type="InterPro" id="IPR000537">
    <property type="entry name" value="UbiA_prenyltransferase"/>
</dbReference>
<dbReference type="PANTHER" id="PTHR42723">
    <property type="entry name" value="CHLOROPHYLL SYNTHASE"/>
    <property type="match status" value="1"/>
</dbReference>
<dbReference type="RefSeq" id="WP_345456425.1">
    <property type="nucleotide sequence ID" value="NZ_BAABKG010000002.1"/>
</dbReference>
<keyword evidence="6" id="KW-1185">Reference proteome</keyword>
<organism evidence="5 6">
    <name type="scientific">Nocardioides marinquilinus</name>
    <dbReference type="NCBI Taxonomy" id="1210400"/>
    <lineage>
        <taxon>Bacteria</taxon>
        <taxon>Bacillati</taxon>
        <taxon>Actinomycetota</taxon>
        <taxon>Actinomycetes</taxon>
        <taxon>Propionibacteriales</taxon>
        <taxon>Nocardioidaceae</taxon>
        <taxon>Nocardioides</taxon>
    </lineage>
</organism>
<keyword evidence="3" id="KW-1133">Transmembrane helix</keyword>
<reference evidence="6" key="1">
    <citation type="journal article" date="2019" name="Int. J. Syst. Evol. Microbiol.">
        <title>The Global Catalogue of Microorganisms (GCM) 10K type strain sequencing project: providing services to taxonomists for standard genome sequencing and annotation.</title>
        <authorList>
            <consortium name="The Broad Institute Genomics Platform"/>
            <consortium name="The Broad Institute Genome Sequencing Center for Infectious Disease"/>
            <person name="Wu L."/>
            <person name="Ma J."/>
        </authorList>
    </citation>
    <scope>NUCLEOTIDE SEQUENCE [LARGE SCALE GENOMIC DNA]</scope>
    <source>
        <strain evidence="6">JCM 18459</strain>
    </source>
</reference>
<keyword evidence="2" id="KW-0812">Transmembrane</keyword>
<keyword evidence="4" id="KW-0472">Membrane</keyword>
<gene>
    <name evidence="5" type="ORF">GCM10023340_15030</name>
</gene>
<proteinExistence type="predicted"/>
<protein>
    <submittedName>
        <fullName evidence="5">UbiA family prenyltransferase</fullName>
    </submittedName>
</protein>
<evidence type="ECO:0000256" key="1">
    <source>
        <dbReference type="ARBA" id="ARBA00004141"/>
    </source>
</evidence>
<dbReference type="InterPro" id="IPR044878">
    <property type="entry name" value="UbiA_sf"/>
</dbReference>
<dbReference type="Pfam" id="PF01040">
    <property type="entry name" value="UbiA"/>
    <property type="match status" value="1"/>
</dbReference>